<name>A0A3Q2XWZ7_HIPCM</name>
<dbReference type="InterPro" id="IPR038175">
    <property type="entry name" value="CBM21_dom_sf"/>
</dbReference>
<evidence type="ECO:0000313" key="4">
    <source>
        <dbReference type="Proteomes" id="UP000264820"/>
    </source>
</evidence>
<dbReference type="PANTHER" id="PTHR12307:SF2">
    <property type="entry name" value="PROTEIN PHOSPHATASE 1 REGULATORY SUBUNIT 3A"/>
    <property type="match status" value="1"/>
</dbReference>
<feature type="region of interest" description="Disordered" evidence="1">
    <location>
        <begin position="226"/>
        <end position="273"/>
    </location>
</feature>
<dbReference type="Pfam" id="PF03370">
    <property type="entry name" value="CBM_21"/>
    <property type="match status" value="1"/>
</dbReference>
<feature type="domain" description="CBM21" evidence="2">
    <location>
        <begin position="106"/>
        <end position="216"/>
    </location>
</feature>
<dbReference type="PROSITE" id="PS51159">
    <property type="entry name" value="CBM21"/>
    <property type="match status" value="1"/>
</dbReference>
<protein>
    <recommendedName>
        <fullName evidence="2">CBM21 domain-containing protein</fullName>
    </recommendedName>
</protein>
<dbReference type="Proteomes" id="UP000264820">
    <property type="component" value="Unplaced"/>
</dbReference>
<dbReference type="GeneTree" id="ENSGT00940000157682"/>
<dbReference type="InterPro" id="IPR050782">
    <property type="entry name" value="PP1_regulatory_subunit_3"/>
</dbReference>
<dbReference type="OMA" id="MEATHPL"/>
<accession>A0A3Q2XWZ7</accession>
<feature type="region of interest" description="Disordered" evidence="1">
    <location>
        <begin position="1"/>
        <end position="21"/>
    </location>
</feature>
<dbReference type="GO" id="GO:0000164">
    <property type="term" value="C:protein phosphatase type 1 complex"/>
    <property type="evidence" value="ECO:0007669"/>
    <property type="project" value="TreeGrafter"/>
</dbReference>
<evidence type="ECO:0000313" key="3">
    <source>
        <dbReference type="Ensembl" id="ENSHCOP00000004926.1"/>
    </source>
</evidence>
<reference evidence="3" key="1">
    <citation type="submission" date="2025-08" db="UniProtKB">
        <authorList>
            <consortium name="Ensembl"/>
        </authorList>
    </citation>
    <scope>IDENTIFICATION</scope>
</reference>
<dbReference type="PANTHER" id="PTHR12307">
    <property type="entry name" value="PROTEIN PHOSPHATASE 1 REGULATORY SUBUNIT"/>
    <property type="match status" value="1"/>
</dbReference>
<proteinExistence type="predicted"/>
<dbReference type="GO" id="GO:0005979">
    <property type="term" value="P:regulation of glycogen biosynthetic process"/>
    <property type="evidence" value="ECO:0007669"/>
    <property type="project" value="TreeGrafter"/>
</dbReference>
<dbReference type="InterPro" id="IPR005036">
    <property type="entry name" value="CBM21_dom"/>
</dbReference>
<dbReference type="AlphaFoldDB" id="A0A3Q2XWZ7"/>
<evidence type="ECO:0000259" key="2">
    <source>
        <dbReference type="PROSITE" id="PS51159"/>
    </source>
</evidence>
<evidence type="ECO:0000256" key="1">
    <source>
        <dbReference type="SAM" id="MobiDB-lite"/>
    </source>
</evidence>
<sequence length="273" mass="30814">MEALSIPLPEEDGLSLARREREGEEVRMEAFSSWGSSTDGQWEETPTVRRRVSFADAFGLDLVSVKEYDDVAAAEDEEVGEREAPAQEEFHLSCLFAAPPSEEELLRRLEGQMAELESVELLPGTTTLRGCVRVLNLCFSKSVYARITLDSWKSYFDLPADYVPGSSDRKTDRFTFQYTLVPPLEKAGTRVEFCLRYETSAGTFWANNREMNYVIFCHRKSPAKQQVHEDPKRKRSFFASTPTETSADLSPNSPDYIGLGQREAAAVDELQRG</sequence>
<dbReference type="Ensembl" id="ENSHCOT00000006231.1">
    <property type="protein sequence ID" value="ENSHCOP00000004926.1"/>
    <property type="gene ID" value="ENSHCOG00000006475.1"/>
</dbReference>
<organism evidence="3 4">
    <name type="scientific">Hippocampus comes</name>
    <name type="common">Tiger tail seahorse</name>
    <dbReference type="NCBI Taxonomy" id="109280"/>
    <lineage>
        <taxon>Eukaryota</taxon>
        <taxon>Metazoa</taxon>
        <taxon>Chordata</taxon>
        <taxon>Craniata</taxon>
        <taxon>Vertebrata</taxon>
        <taxon>Euteleostomi</taxon>
        <taxon>Actinopterygii</taxon>
        <taxon>Neopterygii</taxon>
        <taxon>Teleostei</taxon>
        <taxon>Neoteleostei</taxon>
        <taxon>Acanthomorphata</taxon>
        <taxon>Syngnathiaria</taxon>
        <taxon>Syngnathiformes</taxon>
        <taxon>Syngnathoidei</taxon>
        <taxon>Syngnathidae</taxon>
        <taxon>Hippocampus</taxon>
    </lineage>
</organism>
<feature type="compositionally biased region" description="Polar residues" evidence="1">
    <location>
        <begin position="238"/>
        <end position="253"/>
    </location>
</feature>
<dbReference type="STRING" id="109280.ENSHCOP00000004926"/>
<dbReference type="GO" id="GO:2001069">
    <property type="term" value="F:glycogen binding"/>
    <property type="evidence" value="ECO:0007669"/>
    <property type="project" value="TreeGrafter"/>
</dbReference>
<keyword evidence="4" id="KW-1185">Reference proteome</keyword>
<dbReference type="Gene3D" id="2.60.40.2440">
    <property type="entry name" value="Carbohydrate binding type-21 domain"/>
    <property type="match status" value="1"/>
</dbReference>
<reference evidence="3" key="2">
    <citation type="submission" date="2025-09" db="UniProtKB">
        <authorList>
            <consortium name="Ensembl"/>
        </authorList>
    </citation>
    <scope>IDENTIFICATION</scope>
</reference>
<dbReference type="GO" id="GO:0008157">
    <property type="term" value="F:protein phosphatase 1 binding"/>
    <property type="evidence" value="ECO:0007669"/>
    <property type="project" value="TreeGrafter"/>
</dbReference>